<keyword evidence="1" id="KW-0472">Membrane</keyword>
<keyword evidence="3" id="KW-1185">Reference proteome</keyword>
<evidence type="ECO:0000313" key="2">
    <source>
        <dbReference type="EMBL" id="KAK0403612.1"/>
    </source>
</evidence>
<dbReference type="Proteomes" id="UP001175271">
    <property type="component" value="Unassembled WGS sequence"/>
</dbReference>
<reference evidence="2" key="1">
    <citation type="submission" date="2023-06" db="EMBL/GenBank/DDBJ databases">
        <title>Genomic analysis of the entomopathogenic nematode Steinernema hermaphroditum.</title>
        <authorList>
            <person name="Schwarz E.M."/>
            <person name="Heppert J.K."/>
            <person name="Baniya A."/>
            <person name="Schwartz H.T."/>
            <person name="Tan C.-H."/>
            <person name="Antoshechkin I."/>
            <person name="Sternberg P.W."/>
            <person name="Goodrich-Blair H."/>
            <person name="Dillman A.R."/>
        </authorList>
    </citation>
    <scope>NUCLEOTIDE SEQUENCE</scope>
    <source>
        <strain evidence="2">PS9179</strain>
        <tissue evidence="2">Whole animal</tissue>
    </source>
</reference>
<dbReference type="AlphaFoldDB" id="A0AA39HD20"/>
<accession>A0AA39HD20</accession>
<comment type="caution">
    <text evidence="2">The sequence shown here is derived from an EMBL/GenBank/DDBJ whole genome shotgun (WGS) entry which is preliminary data.</text>
</comment>
<sequence>MPFSVSGSFIECFSSIESCRALCSFGECFYVDACNERADANYYCSAVNPYKAIFLALGALFVLFLCCCAGFSFCVWNSMQRRRRLDEPTYVLTQPSHHNMQFYHPRPASRSPKY</sequence>
<gene>
    <name evidence="2" type="ORF">QR680_017028</name>
</gene>
<keyword evidence="1" id="KW-0812">Transmembrane</keyword>
<feature type="transmembrane region" description="Helical" evidence="1">
    <location>
        <begin position="52"/>
        <end position="76"/>
    </location>
</feature>
<evidence type="ECO:0000256" key="1">
    <source>
        <dbReference type="SAM" id="Phobius"/>
    </source>
</evidence>
<keyword evidence="1" id="KW-1133">Transmembrane helix</keyword>
<proteinExistence type="predicted"/>
<dbReference type="EMBL" id="JAUCMV010000004">
    <property type="protein sequence ID" value="KAK0403612.1"/>
    <property type="molecule type" value="Genomic_DNA"/>
</dbReference>
<organism evidence="2 3">
    <name type="scientific">Steinernema hermaphroditum</name>
    <dbReference type="NCBI Taxonomy" id="289476"/>
    <lineage>
        <taxon>Eukaryota</taxon>
        <taxon>Metazoa</taxon>
        <taxon>Ecdysozoa</taxon>
        <taxon>Nematoda</taxon>
        <taxon>Chromadorea</taxon>
        <taxon>Rhabditida</taxon>
        <taxon>Tylenchina</taxon>
        <taxon>Panagrolaimomorpha</taxon>
        <taxon>Strongyloidoidea</taxon>
        <taxon>Steinernematidae</taxon>
        <taxon>Steinernema</taxon>
    </lineage>
</organism>
<name>A0AA39HD20_9BILA</name>
<protein>
    <submittedName>
        <fullName evidence="2">Uncharacterized protein</fullName>
    </submittedName>
</protein>
<evidence type="ECO:0000313" key="3">
    <source>
        <dbReference type="Proteomes" id="UP001175271"/>
    </source>
</evidence>